<keyword evidence="3" id="KW-1185">Reference proteome</keyword>
<feature type="transmembrane region" description="Helical" evidence="1">
    <location>
        <begin position="238"/>
        <end position="256"/>
    </location>
</feature>
<keyword evidence="1" id="KW-0472">Membrane</keyword>
<keyword evidence="1" id="KW-0812">Transmembrane</keyword>
<feature type="transmembrane region" description="Helical" evidence="1">
    <location>
        <begin position="180"/>
        <end position="200"/>
    </location>
</feature>
<proteinExistence type="predicted"/>
<evidence type="ECO:0000313" key="2">
    <source>
        <dbReference type="EMBL" id="QXM05666.1"/>
    </source>
</evidence>
<dbReference type="RefSeq" id="WP_218282364.1">
    <property type="nucleotide sequence ID" value="NZ_CP078093.1"/>
</dbReference>
<feature type="transmembrane region" description="Helical" evidence="1">
    <location>
        <begin position="330"/>
        <end position="350"/>
    </location>
</feature>
<protein>
    <recommendedName>
        <fullName evidence="4">ABC-2 type transport system permease protein</fullName>
    </recommendedName>
</protein>
<evidence type="ECO:0000256" key="1">
    <source>
        <dbReference type="SAM" id="Phobius"/>
    </source>
</evidence>
<feature type="transmembrane region" description="Helical" evidence="1">
    <location>
        <begin position="276"/>
        <end position="297"/>
    </location>
</feature>
<dbReference type="EMBL" id="CP078093">
    <property type="protein sequence ID" value="QXM05666.1"/>
    <property type="molecule type" value="Genomic_DNA"/>
</dbReference>
<organism evidence="2 3">
    <name type="scientific">Crassaminicella indica</name>
    <dbReference type="NCBI Taxonomy" id="2855394"/>
    <lineage>
        <taxon>Bacteria</taxon>
        <taxon>Bacillati</taxon>
        <taxon>Bacillota</taxon>
        <taxon>Clostridia</taxon>
        <taxon>Eubacteriales</taxon>
        <taxon>Clostridiaceae</taxon>
        <taxon>Crassaminicella</taxon>
    </lineage>
</organism>
<evidence type="ECO:0000313" key="3">
    <source>
        <dbReference type="Proteomes" id="UP000886818"/>
    </source>
</evidence>
<feature type="transmembrane region" description="Helical" evidence="1">
    <location>
        <begin position="20"/>
        <end position="44"/>
    </location>
</feature>
<name>A0ABX8RA35_9CLOT</name>
<feature type="transmembrane region" description="Helical" evidence="1">
    <location>
        <begin position="103"/>
        <end position="127"/>
    </location>
</feature>
<feature type="transmembrane region" description="Helical" evidence="1">
    <location>
        <begin position="147"/>
        <end position="168"/>
    </location>
</feature>
<feature type="transmembrane region" description="Helical" evidence="1">
    <location>
        <begin position="303"/>
        <end position="323"/>
    </location>
</feature>
<sequence length="671" mass="78975">MKLKTSFFNQTLIKEDLKRFWGMGLLYFLLLLFAGPLYIFIVNIEHPDRVYYTIENFINIQHNGLEIICTIAIPIILGVLIFRYLQLKNSSGMLHALPFTRNILLNSHILSGIIILLIPVLLNFIIMLITYSNLCKNINTTIAISDIYHWFFITLLLNYTTFFITIFTGMISGVSFIQGILSLIFLFLPLGFTGLFMLFLDKLLFGFVPNYFILENFAVNIMPITHIFDHSEISHLLMLWYIILLVGLFFASKVLYHKRNLENATDTIVFNILKPLFKYSVTFCTMILGGLYFSKITNNTQSWLYFGFFIGALFGYIIAEMILQKSIWIFHRLFGFVPFIIIMILLIGAIELDLTGYEKRLPDIKNIEGAYFDHHTNTFKEDDHLFHEKENLINIQNFHQMIINNQKTIENSIKTRDERTTSVAIGYKYKNGNTLIREYSIPYAMKYKNPYIKKIYESKEYKIINNKIFSTDVNNIDCIYIEAYNVDRQITIFNQNEIKEFVDILKEDIINQTYEEMNSNQAKWAEIRIVYPKNLEKASYKQKDDFKTIYLDLKKSYNGLEKWLKQKGYYKNVRILPKDIEYAVVTKIKDSTNPDIIYKEISKFDPTHIKELKDKAIVIKDENNIEKLLKSYNMSSLKDRKYCVIFYLKNRNTIIGWYSQKNALDFIKASF</sequence>
<accession>A0ABX8RA35</accession>
<reference evidence="2" key="1">
    <citation type="submission" date="2021-07" db="EMBL/GenBank/DDBJ databases">
        <title>Complete genome sequence of Crassaminicella sp. 143-21, isolated from a deep-sea hydrothermal vent.</title>
        <authorList>
            <person name="Li X."/>
        </authorList>
    </citation>
    <scope>NUCLEOTIDE SEQUENCE</scope>
    <source>
        <strain evidence="2">143-21</strain>
    </source>
</reference>
<keyword evidence="1" id="KW-1133">Transmembrane helix</keyword>
<gene>
    <name evidence="2" type="ORF">KVH43_09830</name>
</gene>
<evidence type="ECO:0008006" key="4">
    <source>
        <dbReference type="Google" id="ProtNLM"/>
    </source>
</evidence>
<dbReference type="Proteomes" id="UP000886818">
    <property type="component" value="Chromosome"/>
</dbReference>
<feature type="transmembrane region" description="Helical" evidence="1">
    <location>
        <begin position="64"/>
        <end position="82"/>
    </location>
</feature>